<feature type="transmembrane region" description="Helical" evidence="2">
    <location>
        <begin position="12"/>
        <end position="34"/>
    </location>
</feature>
<keyword evidence="2" id="KW-1133">Transmembrane helix</keyword>
<keyword evidence="2" id="KW-0472">Membrane</keyword>
<organism evidence="4">
    <name type="scientific">Coccidioides posadasii (strain RMSCC 757 / Silveira)</name>
    <name type="common">Valley fever fungus</name>
    <dbReference type="NCBI Taxonomy" id="443226"/>
    <lineage>
        <taxon>Eukaryota</taxon>
        <taxon>Fungi</taxon>
        <taxon>Dikarya</taxon>
        <taxon>Ascomycota</taxon>
        <taxon>Pezizomycotina</taxon>
        <taxon>Eurotiomycetes</taxon>
        <taxon>Eurotiomycetidae</taxon>
        <taxon>Onygenales</taxon>
        <taxon>Onygenaceae</taxon>
        <taxon>Coccidioides</taxon>
    </lineage>
</organism>
<gene>
    <name evidence="3" type="ORF">CPSG_03116</name>
</gene>
<reference evidence="4" key="2">
    <citation type="submission" date="2010-03" db="EMBL/GenBank/DDBJ databases">
        <title>The genome sequence of Coccidioides posadasii strain Silveira.</title>
        <authorList>
            <consortium name="The Broad Institute Genome Sequencing Center for Infectious Disease"/>
            <person name="Neafsey D."/>
            <person name="Orbach M."/>
            <person name="Henn M.R."/>
            <person name="Cole G.T."/>
            <person name="Galgiani J."/>
            <person name="Gardner M.J."/>
            <person name="Kirkland T.N."/>
            <person name="Taylor J.W."/>
            <person name="Young S.K."/>
            <person name="Zeng Q."/>
            <person name="Koehrsen M."/>
            <person name="Alvarado L."/>
            <person name="Berlin A."/>
            <person name="Borenstein D."/>
            <person name="Chapman S.B."/>
            <person name="Chen Z."/>
            <person name="Engels R."/>
            <person name="Freedman E."/>
            <person name="Gellesch M."/>
            <person name="Goldberg J."/>
            <person name="Griggs A."/>
            <person name="Gujja S."/>
            <person name="Heilman E."/>
            <person name="Heiman D."/>
            <person name="Howarth C."/>
            <person name="Jen D."/>
            <person name="Larson L."/>
            <person name="Mehta T."/>
            <person name="Neiman D."/>
            <person name="Park D."/>
            <person name="Pearson M."/>
            <person name="Richards J."/>
            <person name="Roberts A."/>
            <person name="Saif S."/>
            <person name="Shea T."/>
            <person name="Shenoy N."/>
            <person name="Sisk P."/>
            <person name="Stolte C."/>
            <person name="Sykes S."/>
            <person name="Walk T."/>
            <person name="White J."/>
            <person name="Yandava C."/>
            <person name="Haas B."/>
            <person name="Nusbaum C."/>
            <person name="Birren B."/>
        </authorList>
    </citation>
    <scope>NUCLEOTIDE SEQUENCE [LARGE SCALE GENOMIC DNA]</scope>
    <source>
        <strain evidence="4">RMSCC 757 / Silveira</strain>
    </source>
</reference>
<evidence type="ECO:0000313" key="3">
    <source>
        <dbReference type="EMBL" id="EFW19940.1"/>
    </source>
</evidence>
<dbReference type="VEuPathDB" id="FungiDB:CPSG_03116"/>
<evidence type="ECO:0000313" key="4">
    <source>
        <dbReference type="Proteomes" id="UP000002497"/>
    </source>
</evidence>
<protein>
    <submittedName>
        <fullName evidence="3">Uncharacterized protein</fullName>
    </submittedName>
</protein>
<keyword evidence="4" id="KW-1185">Reference proteome</keyword>
<dbReference type="HOGENOM" id="CLU_2216075_0_0_1"/>
<dbReference type="EMBL" id="GL636489">
    <property type="protein sequence ID" value="EFW19940.1"/>
    <property type="molecule type" value="Genomic_DNA"/>
</dbReference>
<sequence>VRISAPRACKGAGGDVKCIFLVTTFIIIVVSIHYGPRCMHTHVCMCSTAAVRLFPSLVGERGRKITLKYSMLPQIEEASTLRMTWNSSTHDSPCRHEKLPSGISRFS</sequence>
<feature type="non-terminal residue" evidence="3">
    <location>
        <position position="1"/>
    </location>
</feature>
<accession>E9D0T7</accession>
<proteinExistence type="predicted"/>
<name>E9D0T7_COCPS</name>
<feature type="region of interest" description="Disordered" evidence="1">
    <location>
        <begin position="87"/>
        <end position="107"/>
    </location>
</feature>
<dbReference type="Proteomes" id="UP000002497">
    <property type="component" value="Unassembled WGS sequence"/>
</dbReference>
<keyword evidence="2" id="KW-0812">Transmembrane</keyword>
<dbReference type="AlphaFoldDB" id="E9D0T7"/>
<evidence type="ECO:0000256" key="1">
    <source>
        <dbReference type="SAM" id="MobiDB-lite"/>
    </source>
</evidence>
<reference evidence="4" key="1">
    <citation type="journal article" date="2010" name="Genome Res.">
        <title>Population genomic sequencing of Coccidioides fungi reveals recent hybridization and transposon control.</title>
        <authorList>
            <person name="Neafsey D.E."/>
            <person name="Barker B.M."/>
            <person name="Sharpton T.J."/>
            <person name="Stajich J.E."/>
            <person name="Park D.J."/>
            <person name="Whiston E."/>
            <person name="Hung C.-Y."/>
            <person name="McMahan C."/>
            <person name="White J."/>
            <person name="Sykes S."/>
            <person name="Heiman D."/>
            <person name="Young S."/>
            <person name="Zeng Q."/>
            <person name="Abouelleil A."/>
            <person name="Aftuck L."/>
            <person name="Bessette D."/>
            <person name="Brown A."/>
            <person name="FitzGerald M."/>
            <person name="Lui A."/>
            <person name="Macdonald J.P."/>
            <person name="Priest M."/>
            <person name="Orbach M.J."/>
            <person name="Galgiani J.N."/>
            <person name="Kirkland T.N."/>
            <person name="Cole G.T."/>
            <person name="Birren B.W."/>
            <person name="Henn M.R."/>
            <person name="Taylor J.W."/>
            <person name="Rounsley S.D."/>
        </authorList>
    </citation>
    <scope>NUCLEOTIDE SEQUENCE [LARGE SCALE GENOMIC DNA]</scope>
    <source>
        <strain evidence="4">RMSCC 757 / Silveira</strain>
    </source>
</reference>
<evidence type="ECO:0000256" key="2">
    <source>
        <dbReference type="SAM" id="Phobius"/>
    </source>
</evidence>